<evidence type="ECO:0000256" key="2">
    <source>
        <dbReference type="SAM" id="MobiDB-lite"/>
    </source>
</evidence>
<evidence type="ECO:0000313" key="5">
    <source>
        <dbReference type="EMBL" id="NJC28420.1"/>
    </source>
</evidence>
<feature type="compositionally biased region" description="Polar residues" evidence="2">
    <location>
        <begin position="25"/>
        <end position="34"/>
    </location>
</feature>
<keyword evidence="6" id="KW-1185">Reference proteome</keyword>
<keyword evidence="1" id="KW-0175">Coiled coil</keyword>
<sequence>MKHIITFLTFSLLFACGQGTEQYSGDTSAESYESSADDRGAESGMNLTDDRAQTERAAAKIIKNGRLAFKVKNLALGKQRVDSLLRRNDAYYEREEYQTSYGSIGYVLVIRVPVDNFELLLASLEGGTGQLTLKEVSASDVTEEYVDLGIRLENKLAYLAQYKEILKKARTIEEILQVQEKIRVIEEEIESKKGRLRFLDNKVGFSTIQVTLTEVTDEYVAEDPGIVERLGEALKSGATGIVDVFVAVVYLWPVLLILLIIFIFRSRIFRKGGSGDK</sequence>
<organism evidence="5 6">
    <name type="scientific">Neolewinella antarctica</name>
    <dbReference type="NCBI Taxonomy" id="442734"/>
    <lineage>
        <taxon>Bacteria</taxon>
        <taxon>Pseudomonadati</taxon>
        <taxon>Bacteroidota</taxon>
        <taxon>Saprospiria</taxon>
        <taxon>Saprospirales</taxon>
        <taxon>Lewinellaceae</taxon>
        <taxon>Neolewinella</taxon>
    </lineage>
</organism>
<reference evidence="5 6" key="1">
    <citation type="submission" date="2020-03" db="EMBL/GenBank/DDBJ databases">
        <title>Genomic Encyclopedia of Type Strains, Phase IV (KMG-IV): sequencing the most valuable type-strain genomes for metagenomic binning, comparative biology and taxonomic classification.</title>
        <authorList>
            <person name="Goeker M."/>
        </authorList>
    </citation>
    <scope>NUCLEOTIDE SEQUENCE [LARGE SCALE GENOMIC DNA]</scope>
    <source>
        <strain evidence="5 6">DSM 105096</strain>
    </source>
</reference>
<evidence type="ECO:0000313" key="6">
    <source>
        <dbReference type="Proteomes" id="UP000770785"/>
    </source>
</evidence>
<proteinExistence type="predicted"/>
<name>A0ABX0XGG9_9BACT</name>
<feature type="domain" description="DUF4349" evidence="4">
    <location>
        <begin position="60"/>
        <end position="263"/>
    </location>
</feature>
<feature type="coiled-coil region" evidence="1">
    <location>
        <begin position="168"/>
        <end position="202"/>
    </location>
</feature>
<evidence type="ECO:0000259" key="4">
    <source>
        <dbReference type="Pfam" id="PF14257"/>
    </source>
</evidence>
<dbReference type="EMBL" id="JAATJH010000012">
    <property type="protein sequence ID" value="NJC28420.1"/>
    <property type="molecule type" value="Genomic_DNA"/>
</dbReference>
<evidence type="ECO:0000256" key="1">
    <source>
        <dbReference type="SAM" id="Coils"/>
    </source>
</evidence>
<dbReference type="Proteomes" id="UP000770785">
    <property type="component" value="Unassembled WGS sequence"/>
</dbReference>
<dbReference type="PROSITE" id="PS51257">
    <property type="entry name" value="PROKAR_LIPOPROTEIN"/>
    <property type="match status" value="1"/>
</dbReference>
<dbReference type="Pfam" id="PF14257">
    <property type="entry name" value="DUF4349"/>
    <property type="match status" value="1"/>
</dbReference>
<comment type="caution">
    <text evidence="5">The sequence shown here is derived from an EMBL/GenBank/DDBJ whole genome shotgun (WGS) entry which is preliminary data.</text>
</comment>
<keyword evidence="3" id="KW-0812">Transmembrane</keyword>
<keyword evidence="3" id="KW-1133">Transmembrane helix</keyword>
<keyword evidence="3" id="KW-0472">Membrane</keyword>
<feature type="region of interest" description="Disordered" evidence="2">
    <location>
        <begin position="25"/>
        <end position="48"/>
    </location>
</feature>
<dbReference type="RefSeq" id="WP_168040425.1">
    <property type="nucleotide sequence ID" value="NZ_JAATJH010000012.1"/>
</dbReference>
<accession>A0ABX0XGG9</accession>
<protein>
    <recommendedName>
        <fullName evidence="4">DUF4349 domain-containing protein</fullName>
    </recommendedName>
</protein>
<feature type="transmembrane region" description="Helical" evidence="3">
    <location>
        <begin position="244"/>
        <end position="264"/>
    </location>
</feature>
<gene>
    <name evidence="5" type="ORF">GGR27_003943</name>
</gene>
<evidence type="ECO:0000256" key="3">
    <source>
        <dbReference type="SAM" id="Phobius"/>
    </source>
</evidence>
<dbReference type="InterPro" id="IPR025645">
    <property type="entry name" value="DUF4349"/>
</dbReference>